<evidence type="ECO:0000256" key="2">
    <source>
        <dbReference type="ARBA" id="ARBA00022803"/>
    </source>
</evidence>
<dbReference type="AlphaFoldDB" id="A0A2R5EZ74"/>
<evidence type="ECO:0000313" key="5">
    <source>
        <dbReference type="Proteomes" id="UP000245202"/>
    </source>
</evidence>
<dbReference type="SUPFAM" id="SSF48452">
    <property type="entry name" value="TPR-like"/>
    <property type="match status" value="1"/>
</dbReference>
<sequence length="171" mass="19441">MDGESCIRKAYDYILHGDFESAIHWFELAIKAEPDNAGYYHKCAVSCARSNKWTKAKHYSDTAIALEPDNSEYIYYSELIRSKLLLEEVGVLLASVPPRLLEAGDKLAEVISLDPLSFDGFYTLAMVRYTEGDYERAGKLVKEALKLDPQHTAARRLYADTRRKIRKNSKG</sequence>
<dbReference type="Proteomes" id="UP000245202">
    <property type="component" value="Unassembled WGS sequence"/>
</dbReference>
<keyword evidence="5" id="KW-1185">Reference proteome</keyword>
<evidence type="ECO:0000256" key="3">
    <source>
        <dbReference type="PROSITE-ProRule" id="PRU00339"/>
    </source>
</evidence>
<dbReference type="InterPro" id="IPR051685">
    <property type="entry name" value="Ycf3/AcsC/BcsC/TPR_MFPF"/>
</dbReference>
<dbReference type="EMBL" id="BDQX01000458">
    <property type="protein sequence ID" value="GBG12002.1"/>
    <property type="molecule type" value="Genomic_DNA"/>
</dbReference>
<dbReference type="Pfam" id="PF07719">
    <property type="entry name" value="TPR_2"/>
    <property type="match status" value="1"/>
</dbReference>
<dbReference type="PROSITE" id="PS50005">
    <property type="entry name" value="TPR"/>
    <property type="match status" value="2"/>
</dbReference>
<keyword evidence="2 3" id="KW-0802">TPR repeat</keyword>
<organism evidence="4 5">
    <name type="scientific">Paenibacillus agaridevorans</name>
    <dbReference type="NCBI Taxonomy" id="171404"/>
    <lineage>
        <taxon>Bacteria</taxon>
        <taxon>Bacillati</taxon>
        <taxon>Bacillota</taxon>
        <taxon>Bacilli</taxon>
        <taxon>Bacillales</taxon>
        <taxon>Paenibacillaceae</taxon>
        <taxon>Paenibacillus</taxon>
    </lineage>
</organism>
<feature type="repeat" description="TPR" evidence="3">
    <location>
        <begin position="3"/>
        <end position="36"/>
    </location>
</feature>
<dbReference type="SMART" id="SM00028">
    <property type="entry name" value="TPR"/>
    <property type="match status" value="3"/>
</dbReference>
<dbReference type="PANTHER" id="PTHR44943:SF4">
    <property type="entry name" value="TPR REPEAT-CONTAINING PROTEIN MJ0798"/>
    <property type="match status" value="1"/>
</dbReference>
<dbReference type="Pfam" id="PF13181">
    <property type="entry name" value="TPR_8"/>
    <property type="match status" value="1"/>
</dbReference>
<proteinExistence type="predicted"/>
<dbReference type="Gene3D" id="1.25.40.10">
    <property type="entry name" value="Tetratricopeptide repeat domain"/>
    <property type="match status" value="2"/>
</dbReference>
<keyword evidence="1" id="KW-0677">Repeat</keyword>
<dbReference type="InterPro" id="IPR019734">
    <property type="entry name" value="TPR_rpt"/>
</dbReference>
<gene>
    <name evidence="4" type="ORF">PAT3040_06862</name>
</gene>
<dbReference type="PANTHER" id="PTHR44943">
    <property type="entry name" value="CELLULOSE SYNTHASE OPERON PROTEIN C"/>
    <property type="match status" value="1"/>
</dbReference>
<protein>
    <submittedName>
        <fullName evidence="4">Uncharacterized protein</fullName>
    </submittedName>
</protein>
<evidence type="ECO:0000313" key="4">
    <source>
        <dbReference type="EMBL" id="GBG12002.1"/>
    </source>
</evidence>
<reference evidence="4 5" key="1">
    <citation type="submission" date="2017-08" db="EMBL/GenBank/DDBJ databases">
        <title>Substantial Increase in Enzyme Production by Combined Drug-Resistance Mutations in Paenibacillus agaridevorans.</title>
        <authorList>
            <person name="Tanaka Y."/>
            <person name="Funane K."/>
            <person name="Hosaka T."/>
            <person name="Shiwa Y."/>
            <person name="Fujita N."/>
            <person name="Miyazaki T."/>
            <person name="Yoshikawa H."/>
            <person name="Murakami K."/>
            <person name="Kasahara K."/>
            <person name="Inaoka T."/>
            <person name="Hiraga Y."/>
            <person name="Ochi K."/>
        </authorList>
    </citation>
    <scope>NUCLEOTIDE SEQUENCE [LARGE SCALE GENOMIC DNA]</scope>
    <source>
        <strain evidence="4 5">T-3040</strain>
    </source>
</reference>
<dbReference type="RefSeq" id="WP_108996155.1">
    <property type="nucleotide sequence ID" value="NZ_BDQX01000458.1"/>
</dbReference>
<comment type="caution">
    <text evidence="4">The sequence shown here is derived from an EMBL/GenBank/DDBJ whole genome shotgun (WGS) entry which is preliminary data.</text>
</comment>
<dbReference type="InterPro" id="IPR013105">
    <property type="entry name" value="TPR_2"/>
</dbReference>
<dbReference type="InterPro" id="IPR011990">
    <property type="entry name" value="TPR-like_helical_dom_sf"/>
</dbReference>
<accession>A0A2R5EZ74</accession>
<feature type="repeat" description="TPR" evidence="3">
    <location>
        <begin position="118"/>
        <end position="151"/>
    </location>
</feature>
<name>A0A2R5EZ74_9BACL</name>
<evidence type="ECO:0000256" key="1">
    <source>
        <dbReference type="ARBA" id="ARBA00022737"/>
    </source>
</evidence>